<comment type="caution">
    <text evidence="1">The sequence shown here is derived from an EMBL/GenBank/DDBJ whole genome shotgun (WGS) entry which is preliminary data.</text>
</comment>
<proteinExistence type="predicted"/>
<sequence length="63" mass="6805">MTSFPFLEEAKDEALCFFGGGESAGFGSTLTRFPFFVSATIGVSEVTEPLVRIPQNIGVEDEQ</sequence>
<protein>
    <submittedName>
        <fullName evidence="1">Uncharacterized protein</fullName>
    </submittedName>
</protein>
<organism evidence="1 2">
    <name type="scientific">Stephania cephalantha</name>
    <dbReference type="NCBI Taxonomy" id="152367"/>
    <lineage>
        <taxon>Eukaryota</taxon>
        <taxon>Viridiplantae</taxon>
        <taxon>Streptophyta</taxon>
        <taxon>Embryophyta</taxon>
        <taxon>Tracheophyta</taxon>
        <taxon>Spermatophyta</taxon>
        <taxon>Magnoliopsida</taxon>
        <taxon>Ranunculales</taxon>
        <taxon>Menispermaceae</taxon>
        <taxon>Menispermoideae</taxon>
        <taxon>Cissampelideae</taxon>
        <taxon>Stephania</taxon>
    </lineage>
</organism>
<evidence type="ECO:0000313" key="1">
    <source>
        <dbReference type="EMBL" id="KAK9089009.1"/>
    </source>
</evidence>
<dbReference type="EMBL" id="JBBNAG010000012">
    <property type="protein sequence ID" value="KAK9089009.1"/>
    <property type="molecule type" value="Genomic_DNA"/>
</dbReference>
<dbReference type="AlphaFoldDB" id="A0AAP0HJ72"/>
<name>A0AAP0HJ72_9MAGN</name>
<gene>
    <name evidence="1" type="ORF">Scep_028091</name>
</gene>
<accession>A0AAP0HJ72</accession>
<dbReference type="Proteomes" id="UP001419268">
    <property type="component" value="Unassembled WGS sequence"/>
</dbReference>
<reference evidence="1 2" key="1">
    <citation type="submission" date="2024-01" db="EMBL/GenBank/DDBJ databases">
        <title>Genome assemblies of Stephania.</title>
        <authorList>
            <person name="Yang L."/>
        </authorList>
    </citation>
    <scope>NUCLEOTIDE SEQUENCE [LARGE SCALE GENOMIC DNA]</scope>
    <source>
        <strain evidence="1">JXDWG</strain>
        <tissue evidence="1">Leaf</tissue>
    </source>
</reference>
<evidence type="ECO:0000313" key="2">
    <source>
        <dbReference type="Proteomes" id="UP001419268"/>
    </source>
</evidence>
<keyword evidence="2" id="KW-1185">Reference proteome</keyword>